<dbReference type="AlphaFoldDB" id="C1LDR8"/>
<protein>
    <submittedName>
        <fullName evidence="2">Hypotheticial protein</fullName>
    </submittedName>
</protein>
<organism evidence="2">
    <name type="scientific">Schistosoma japonicum</name>
    <name type="common">Blood fluke</name>
    <dbReference type="NCBI Taxonomy" id="6182"/>
    <lineage>
        <taxon>Eukaryota</taxon>
        <taxon>Metazoa</taxon>
        <taxon>Spiralia</taxon>
        <taxon>Lophotrochozoa</taxon>
        <taxon>Platyhelminthes</taxon>
        <taxon>Trematoda</taxon>
        <taxon>Digenea</taxon>
        <taxon>Strigeidida</taxon>
        <taxon>Schistosomatoidea</taxon>
        <taxon>Schistosomatidae</taxon>
        <taxon>Schistosoma</taxon>
    </lineage>
</organism>
<proteinExistence type="evidence at transcript level"/>
<keyword evidence="1" id="KW-0732">Signal</keyword>
<sequence length="85" mass="9607">MLSTACKVLIASLIVSFMISQMVCNQDCPCVEPQNCDKHCFKLGYQNCHPFFPLQFSSRRCKDCFTSCLNRTKTICLGITSKLCN</sequence>
<evidence type="ECO:0000256" key="1">
    <source>
        <dbReference type="SAM" id="SignalP"/>
    </source>
</evidence>
<reference evidence="2" key="1">
    <citation type="journal article" date="2009" name="Nature">
        <title>The Schistosoma japonicum genome reveals features of host-parasite interplay.</title>
        <authorList>
            <person name="Liu F."/>
            <person name="Zhou Y."/>
            <person name="Wang Z.Q."/>
            <person name="Lu G."/>
            <person name="Zheng H."/>
            <person name="Brindley P.J."/>
            <person name="McManus D.P."/>
            <person name="Blair D."/>
            <person name="Zhang Q.H."/>
            <person name="Zhong Y."/>
            <person name="Wang S."/>
            <person name="Han Z.G."/>
            <person name="Chen Z."/>
        </authorList>
    </citation>
    <scope>NUCLEOTIDE SEQUENCE</scope>
    <source>
        <strain evidence="2">Anhui</strain>
    </source>
</reference>
<dbReference type="EMBL" id="FN317115">
    <property type="protein sequence ID" value="CAX72846.1"/>
    <property type="molecule type" value="mRNA"/>
</dbReference>
<feature type="chain" id="PRO_5002911520" evidence="1">
    <location>
        <begin position="26"/>
        <end position="85"/>
    </location>
</feature>
<name>C1LDR8_SCHJA</name>
<reference evidence="2" key="2">
    <citation type="submission" date="2009-03" db="EMBL/GenBank/DDBJ databases">
        <authorList>
            <person name="Gang L."/>
        </authorList>
    </citation>
    <scope>NUCLEOTIDE SEQUENCE</scope>
    <source>
        <strain evidence="2">Anhui</strain>
    </source>
</reference>
<evidence type="ECO:0000313" key="2">
    <source>
        <dbReference type="EMBL" id="CAX72846.1"/>
    </source>
</evidence>
<feature type="signal peptide" evidence="1">
    <location>
        <begin position="1"/>
        <end position="25"/>
    </location>
</feature>
<accession>C1LDR8</accession>